<evidence type="ECO:0000313" key="4">
    <source>
        <dbReference type="Proteomes" id="UP000541558"/>
    </source>
</evidence>
<organism evidence="3 4">
    <name type="scientific">Ephemerocybe angulata</name>
    <dbReference type="NCBI Taxonomy" id="980116"/>
    <lineage>
        <taxon>Eukaryota</taxon>
        <taxon>Fungi</taxon>
        <taxon>Dikarya</taxon>
        <taxon>Basidiomycota</taxon>
        <taxon>Agaricomycotina</taxon>
        <taxon>Agaricomycetes</taxon>
        <taxon>Agaricomycetidae</taxon>
        <taxon>Agaricales</taxon>
        <taxon>Agaricineae</taxon>
        <taxon>Psathyrellaceae</taxon>
        <taxon>Ephemerocybe</taxon>
    </lineage>
</organism>
<protein>
    <recommendedName>
        <fullName evidence="2">PARP catalytic domain-containing protein</fullName>
    </recommendedName>
</protein>
<dbReference type="GO" id="GO:0003950">
    <property type="term" value="F:NAD+ poly-ADP-ribosyltransferase activity"/>
    <property type="evidence" value="ECO:0007669"/>
    <property type="project" value="InterPro"/>
</dbReference>
<dbReference type="PANTHER" id="PTHR31681">
    <property type="entry name" value="C2H2-LIKE ZINC FINGER PROTEIN"/>
    <property type="match status" value="1"/>
</dbReference>
<sequence length="451" mass="48913">MSSNPYAYPADLDSDDDELGYDDWIDDDEDTLADNMSSMNINPPAYATPPRYSGSGSSSTASLPVYTTTADQLCVICKRKPRYSGNGKSYPTCGLTCAAKLQAAAQDPTSAPPPAGYGTPPAFAFTALSGRAASATGSPNRGASRRIVNRPSVSNLGGSAFRPRPNPRPVQPDKPTCVVCKVRSVHRDYVTCGFSCIEKLSKDGGDPTMCDYCHRNPRLTGEKQCGPACAEKAKNACLLCKCQPRNGKYHLCGKTCKRISTKSTPLILEAPEGHKTYEMVEKKFQSGWKDTTRPMPKIKKVFKIIENEEFLRPYDAYRKAVKNETFRYHGTGRQCQLGVTTTQLCTSSSCPVCNILKTSFQVSIAKTTGAFGAGVYSSSASNKAYSYCGASGAMLLTKVVLGKVRQVSGWNEVMACPPGFNSVVFDRMGGNLNETIVYENDAIRPVFLIMF</sequence>
<dbReference type="OrthoDB" id="9514740at2759"/>
<feature type="region of interest" description="Disordered" evidence="1">
    <location>
        <begin position="134"/>
        <end position="169"/>
    </location>
</feature>
<accession>A0A8H5BPQ2</accession>
<dbReference type="EMBL" id="JAACJK010000163">
    <property type="protein sequence ID" value="KAF5326333.1"/>
    <property type="molecule type" value="Genomic_DNA"/>
</dbReference>
<dbReference type="PANTHER" id="PTHR31681:SF3">
    <property type="entry name" value="OS04G0690100 PROTEIN"/>
    <property type="match status" value="1"/>
</dbReference>
<feature type="region of interest" description="Disordered" evidence="1">
    <location>
        <begin position="1"/>
        <end position="62"/>
    </location>
</feature>
<keyword evidence="4" id="KW-1185">Reference proteome</keyword>
<comment type="caution">
    <text evidence="3">The sequence shown here is derived from an EMBL/GenBank/DDBJ whole genome shotgun (WGS) entry which is preliminary data.</text>
</comment>
<reference evidence="3 4" key="1">
    <citation type="journal article" date="2020" name="ISME J.">
        <title>Uncovering the hidden diversity of litter-decomposition mechanisms in mushroom-forming fungi.</title>
        <authorList>
            <person name="Floudas D."/>
            <person name="Bentzer J."/>
            <person name="Ahren D."/>
            <person name="Johansson T."/>
            <person name="Persson P."/>
            <person name="Tunlid A."/>
        </authorList>
    </citation>
    <scope>NUCLEOTIDE SEQUENCE [LARGE SCALE GENOMIC DNA]</scope>
    <source>
        <strain evidence="3 4">CBS 175.51</strain>
    </source>
</reference>
<name>A0A8H5BPQ2_9AGAR</name>
<evidence type="ECO:0000259" key="2">
    <source>
        <dbReference type="Pfam" id="PF00644"/>
    </source>
</evidence>
<dbReference type="AlphaFoldDB" id="A0A8H5BPQ2"/>
<dbReference type="SUPFAM" id="SSF56399">
    <property type="entry name" value="ADP-ribosylation"/>
    <property type="match status" value="1"/>
</dbReference>
<dbReference type="InterPro" id="IPR012317">
    <property type="entry name" value="Poly(ADP-ribose)pol_cat_dom"/>
</dbReference>
<proteinExistence type="predicted"/>
<evidence type="ECO:0000256" key="1">
    <source>
        <dbReference type="SAM" id="MobiDB-lite"/>
    </source>
</evidence>
<dbReference type="Proteomes" id="UP000541558">
    <property type="component" value="Unassembled WGS sequence"/>
</dbReference>
<dbReference type="Gene3D" id="3.90.228.10">
    <property type="match status" value="1"/>
</dbReference>
<feature type="compositionally biased region" description="Acidic residues" evidence="1">
    <location>
        <begin position="12"/>
        <end position="32"/>
    </location>
</feature>
<dbReference type="Pfam" id="PF00644">
    <property type="entry name" value="PARP"/>
    <property type="match status" value="1"/>
</dbReference>
<feature type="domain" description="PARP catalytic" evidence="2">
    <location>
        <begin position="275"/>
        <end position="412"/>
    </location>
</feature>
<gene>
    <name evidence="3" type="ORF">D9611_000894</name>
</gene>
<evidence type="ECO:0000313" key="3">
    <source>
        <dbReference type="EMBL" id="KAF5326333.1"/>
    </source>
</evidence>